<dbReference type="Proteomes" id="UP000815677">
    <property type="component" value="Unassembled WGS sequence"/>
</dbReference>
<feature type="compositionally biased region" description="Low complexity" evidence="1">
    <location>
        <begin position="158"/>
        <end position="169"/>
    </location>
</feature>
<evidence type="ECO:0000313" key="3">
    <source>
        <dbReference type="Proteomes" id="UP000815677"/>
    </source>
</evidence>
<evidence type="ECO:0000256" key="1">
    <source>
        <dbReference type="SAM" id="MobiDB-lite"/>
    </source>
</evidence>
<feature type="region of interest" description="Disordered" evidence="1">
    <location>
        <begin position="158"/>
        <end position="226"/>
    </location>
</feature>
<organism evidence="2 3">
    <name type="scientific">Mycena chlorophos</name>
    <name type="common">Agaric fungus</name>
    <name type="synonym">Agaricus chlorophos</name>
    <dbReference type="NCBI Taxonomy" id="658473"/>
    <lineage>
        <taxon>Eukaryota</taxon>
        <taxon>Fungi</taxon>
        <taxon>Dikarya</taxon>
        <taxon>Basidiomycota</taxon>
        <taxon>Agaricomycotina</taxon>
        <taxon>Agaricomycetes</taxon>
        <taxon>Agaricomycetidae</taxon>
        <taxon>Agaricales</taxon>
        <taxon>Marasmiineae</taxon>
        <taxon>Mycenaceae</taxon>
        <taxon>Mycena</taxon>
    </lineage>
</organism>
<proteinExistence type="predicted"/>
<feature type="compositionally biased region" description="Basic residues" evidence="1">
    <location>
        <begin position="356"/>
        <end position="368"/>
    </location>
</feature>
<dbReference type="EMBL" id="DF848742">
    <property type="protein sequence ID" value="GAT54684.1"/>
    <property type="molecule type" value="Genomic_DNA"/>
</dbReference>
<accession>A0ABQ0LVG8</accession>
<feature type="compositionally biased region" description="Basic residues" evidence="1">
    <location>
        <begin position="201"/>
        <end position="210"/>
    </location>
</feature>
<feature type="region of interest" description="Disordered" evidence="1">
    <location>
        <begin position="280"/>
        <end position="382"/>
    </location>
</feature>
<sequence>MSSGSRGMRVSDLTIFVSDHRDLDQQPPHSVTLFLWNHTAYFVGSTTARVYNSRSAGRRHGRPMDPSALTASRGHIKLLAQDPRASSTNKLALQSNCQLQRRPSPSGSNNILCRSTPVTSPIASGFFLGCRNPFCPALGVQSSIAEHTSGFPPWWESYSGRSSTSTSSSEHLVAPRGKSARRDAPPSKVPAVPPKPARRDSKSRRPRKAVKSGLHVEIPRRSSSRKSTVAITYTTNVVATHGSDRFVNNILAVPFIRSDPAHPSAGVVIVVEQFQVVSEPEPTPVRRTQPKPSDCSEGRALATDPVLPEQPGKIAEPFRDKAPAGSDLVSPQVAEPPERSSEPPLPPLPVENPHVARLRNGAKRRKHYSPQYPTRSTSLPVP</sequence>
<feature type="compositionally biased region" description="Polar residues" evidence="1">
    <location>
        <begin position="371"/>
        <end position="382"/>
    </location>
</feature>
<protein>
    <submittedName>
        <fullName evidence="2">Uncharacterized protein</fullName>
    </submittedName>
</protein>
<name>A0ABQ0LVG8_MYCCL</name>
<evidence type="ECO:0000313" key="2">
    <source>
        <dbReference type="EMBL" id="GAT54684.1"/>
    </source>
</evidence>
<reference evidence="2" key="1">
    <citation type="submission" date="2014-09" db="EMBL/GenBank/DDBJ databases">
        <title>Genome sequence of the luminous mushroom Mycena chlorophos for searching fungal bioluminescence genes.</title>
        <authorList>
            <person name="Tanaka Y."/>
            <person name="Kasuga D."/>
            <person name="Oba Y."/>
            <person name="Hase S."/>
            <person name="Sato K."/>
            <person name="Oba Y."/>
            <person name="Sakakibara Y."/>
        </authorList>
    </citation>
    <scope>NUCLEOTIDE SEQUENCE</scope>
</reference>
<gene>
    <name evidence="2" type="ORF">MCHLO_11520</name>
</gene>
<keyword evidence="3" id="KW-1185">Reference proteome</keyword>